<evidence type="ECO:0000313" key="2">
    <source>
        <dbReference type="EMBL" id="UQX10702.1"/>
    </source>
</evidence>
<keyword evidence="3" id="KW-1185">Reference proteome</keyword>
<gene>
    <name evidence="2" type="ORF">M5I08_22340</name>
</gene>
<sequence length="92" mass="9622">MSDRDELDVDEALSATGRAPLADDIDLAAIELILGGWLDVDHGYLLGMTMAGPASPTCCTRPLSPSPVRCPSTGCGTPRRAPHDQRGVAATF</sequence>
<accession>A0ABY4QKD4</accession>
<evidence type="ECO:0000256" key="1">
    <source>
        <dbReference type="SAM" id="MobiDB-lite"/>
    </source>
</evidence>
<proteinExistence type="predicted"/>
<feature type="region of interest" description="Disordered" evidence="1">
    <location>
        <begin position="72"/>
        <end position="92"/>
    </location>
</feature>
<evidence type="ECO:0000313" key="3">
    <source>
        <dbReference type="Proteomes" id="UP001056610"/>
    </source>
</evidence>
<reference evidence="2" key="1">
    <citation type="submission" date="2022-05" db="EMBL/GenBank/DDBJ databases">
        <title>A methanotrophic Mycobacterium dominates a cave microbial ecosystem.</title>
        <authorList>
            <person name="Van Spanning R.J.M."/>
            <person name="Guan Q."/>
            <person name="Melkonian C."/>
            <person name="Gallant J."/>
            <person name="Polerecky L."/>
            <person name="Flot J.-F."/>
            <person name="Brandt B.W."/>
            <person name="Braster M."/>
            <person name="Iturbe Espinoza P."/>
            <person name="Aerts J."/>
            <person name="Meima-Franke M."/>
            <person name="Piersma S.R."/>
            <person name="Bunduc C."/>
            <person name="Ummels R."/>
            <person name="Pain A."/>
            <person name="Fleming E.J."/>
            <person name="van der Wel N."/>
            <person name="Gherman V.D."/>
            <person name="Sarbu S.M."/>
            <person name="Bodelier P.L.E."/>
            <person name="Bitter W."/>
        </authorList>
    </citation>
    <scope>NUCLEOTIDE SEQUENCE</scope>
    <source>
        <strain evidence="2">Sulfur Cave</strain>
    </source>
</reference>
<dbReference type="EMBL" id="CP097320">
    <property type="protein sequence ID" value="UQX10702.1"/>
    <property type="molecule type" value="Genomic_DNA"/>
</dbReference>
<dbReference type="Proteomes" id="UP001056610">
    <property type="component" value="Chromosome"/>
</dbReference>
<organism evidence="2 3">
    <name type="scientific">Candidatus Mycobacterium methanotrophicum</name>
    <dbReference type="NCBI Taxonomy" id="2943498"/>
    <lineage>
        <taxon>Bacteria</taxon>
        <taxon>Bacillati</taxon>
        <taxon>Actinomycetota</taxon>
        <taxon>Actinomycetes</taxon>
        <taxon>Mycobacteriales</taxon>
        <taxon>Mycobacteriaceae</taxon>
        <taxon>Mycobacterium</taxon>
    </lineage>
</organism>
<protein>
    <submittedName>
        <fullName evidence="2">Uncharacterized protein</fullName>
    </submittedName>
</protein>
<name>A0ABY4QKD4_9MYCO</name>